<dbReference type="SUPFAM" id="SSF51735">
    <property type="entry name" value="NAD(P)-binding Rossmann-fold domains"/>
    <property type="match status" value="1"/>
</dbReference>
<dbReference type="InterPro" id="IPR036291">
    <property type="entry name" value="NAD(P)-bd_dom_sf"/>
</dbReference>
<dbReference type="RefSeq" id="WP_027887023.1">
    <property type="nucleotide sequence ID" value="NZ_JBHSXZ010000027.1"/>
</dbReference>
<dbReference type="InterPro" id="IPR002347">
    <property type="entry name" value="SDR_fam"/>
</dbReference>
<reference evidence="2 3" key="1">
    <citation type="submission" date="2018-08" db="EMBL/GenBank/DDBJ databases">
        <title>Meiothermus cateniformans JCM 15151 genome sequencing project.</title>
        <authorList>
            <person name="Da Costa M.S."/>
            <person name="Albuquerque L."/>
            <person name="Raposo P."/>
            <person name="Froufe H.J.C."/>
            <person name="Barroso C.S."/>
            <person name="Egas C."/>
        </authorList>
    </citation>
    <scope>NUCLEOTIDE SEQUENCE [LARGE SCALE GENOMIC DNA]</scope>
    <source>
        <strain evidence="2 3">JCM 15151</strain>
    </source>
</reference>
<comment type="caution">
    <text evidence="2">The sequence shown here is derived from an EMBL/GenBank/DDBJ whole genome shotgun (WGS) entry which is preliminary data.</text>
</comment>
<accession>A0A399E7Y4</accession>
<evidence type="ECO:0000256" key="1">
    <source>
        <dbReference type="ARBA" id="ARBA00006484"/>
    </source>
</evidence>
<comment type="similarity">
    <text evidence="1">Belongs to the short-chain dehydrogenases/reductases (SDR) family.</text>
</comment>
<dbReference type="PANTHER" id="PTHR42879">
    <property type="entry name" value="3-OXOACYL-(ACYL-CARRIER-PROTEIN) REDUCTASE"/>
    <property type="match status" value="1"/>
</dbReference>
<dbReference type="GO" id="GO:0016491">
    <property type="term" value="F:oxidoreductase activity"/>
    <property type="evidence" value="ECO:0007669"/>
    <property type="project" value="UniProtKB-KW"/>
</dbReference>
<evidence type="ECO:0000313" key="3">
    <source>
        <dbReference type="Proteomes" id="UP000266089"/>
    </source>
</evidence>
<dbReference type="PRINTS" id="PR00081">
    <property type="entry name" value="GDHRDH"/>
</dbReference>
<protein>
    <submittedName>
        <fullName evidence="2">NADPH-dependent reductase BacG</fullName>
        <ecNumber evidence="2">1.3.1.-</ecNumber>
    </submittedName>
</protein>
<gene>
    <name evidence="2" type="primary">bacG</name>
    <name evidence="2" type="ORF">Mcate_00454</name>
</gene>
<dbReference type="Pfam" id="PF13561">
    <property type="entry name" value="adh_short_C2"/>
    <property type="match status" value="1"/>
</dbReference>
<evidence type="ECO:0000313" key="2">
    <source>
        <dbReference type="EMBL" id="RIH79279.1"/>
    </source>
</evidence>
<dbReference type="Gene3D" id="3.40.50.720">
    <property type="entry name" value="NAD(P)-binding Rossmann-like Domain"/>
    <property type="match status" value="1"/>
</dbReference>
<dbReference type="OrthoDB" id="9803333at2"/>
<dbReference type="Proteomes" id="UP000266089">
    <property type="component" value="Unassembled WGS sequence"/>
</dbReference>
<dbReference type="EMBL" id="QWKX01000007">
    <property type="protein sequence ID" value="RIH79279.1"/>
    <property type="molecule type" value="Genomic_DNA"/>
</dbReference>
<organism evidence="2 3">
    <name type="scientific">Meiothermus taiwanensis</name>
    <dbReference type="NCBI Taxonomy" id="172827"/>
    <lineage>
        <taxon>Bacteria</taxon>
        <taxon>Thermotogati</taxon>
        <taxon>Deinococcota</taxon>
        <taxon>Deinococci</taxon>
        <taxon>Thermales</taxon>
        <taxon>Thermaceae</taxon>
        <taxon>Meiothermus</taxon>
    </lineage>
</organism>
<dbReference type="InterPro" id="IPR050259">
    <property type="entry name" value="SDR"/>
</dbReference>
<name>A0A399E7Y4_9DEIN</name>
<dbReference type="CDD" id="cd05344">
    <property type="entry name" value="BKR_like_SDR_like"/>
    <property type="match status" value="1"/>
</dbReference>
<dbReference type="AlphaFoldDB" id="A0A399E7Y4"/>
<proteinExistence type="inferred from homology"/>
<sequence length="261" mass="27706">MQLGIAGKLALVTGASQGIGRAIATTLAQEGARVVVTARNREKLEELVREIRAAGGEAHAIAADLTQDRALEHLVVETQKLGTVELFLGNTAGPRPGAARDLKVQDIRAAAEQLWYPMVALVSALLPGMQSRQFGRILFITSLAVKEPIENLALSNALRAGLTGYAKTLAREVAPFGITVNTLGPGYTRTERVEEVFAFRAQQQGISLEAAYAQQTAQIPAGRMAHPQEIADVAVFLLSARASYLTGQAIMVEGGAVRGLL</sequence>
<dbReference type="EC" id="1.3.1.-" evidence="2"/>
<keyword evidence="2" id="KW-0560">Oxidoreductase</keyword>
<dbReference type="PANTHER" id="PTHR42879:SF6">
    <property type="entry name" value="NADPH-DEPENDENT REDUCTASE BACG"/>
    <property type="match status" value="1"/>
</dbReference>